<keyword evidence="4" id="KW-1133">Transmembrane helix</keyword>
<dbReference type="SUPFAM" id="SSF103473">
    <property type="entry name" value="MFS general substrate transporter"/>
    <property type="match status" value="1"/>
</dbReference>
<dbReference type="EMBL" id="JBEPCU010002153">
    <property type="protein sequence ID" value="MER6985016.1"/>
    <property type="molecule type" value="Genomic_DNA"/>
</dbReference>
<keyword evidence="7" id="KW-1185">Reference proteome</keyword>
<name>A0ABV1WLH1_9ACTN</name>
<dbReference type="Proteomes" id="UP001458415">
    <property type="component" value="Unassembled WGS sequence"/>
</dbReference>
<dbReference type="PANTHER" id="PTHR23513">
    <property type="entry name" value="INTEGRAL MEMBRANE EFFLUX PROTEIN-RELATED"/>
    <property type="match status" value="1"/>
</dbReference>
<keyword evidence="3" id="KW-0812">Transmembrane</keyword>
<evidence type="ECO:0000256" key="3">
    <source>
        <dbReference type="ARBA" id="ARBA00022692"/>
    </source>
</evidence>
<comment type="subcellular location">
    <subcellularLocation>
        <location evidence="1">Cell membrane</location>
        <topology evidence="1">Multi-pass membrane protein</topology>
    </subcellularLocation>
</comment>
<reference evidence="6 7" key="1">
    <citation type="submission" date="2024-06" db="EMBL/GenBank/DDBJ databases">
        <title>The Natural Products Discovery Center: Release of the First 8490 Sequenced Strains for Exploring Actinobacteria Biosynthetic Diversity.</title>
        <authorList>
            <person name="Kalkreuter E."/>
            <person name="Kautsar S.A."/>
            <person name="Yang D."/>
            <person name="Bader C.D."/>
            <person name="Teijaro C.N."/>
            <person name="Fluegel L."/>
            <person name="Davis C.M."/>
            <person name="Simpson J.R."/>
            <person name="Lauterbach L."/>
            <person name="Steele A.D."/>
            <person name="Gui C."/>
            <person name="Meng S."/>
            <person name="Li G."/>
            <person name="Viehrig K."/>
            <person name="Ye F."/>
            <person name="Su P."/>
            <person name="Kiefer A.F."/>
            <person name="Nichols A."/>
            <person name="Cepeda A.J."/>
            <person name="Yan W."/>
            <person name="Fan B."/>
            <person name="Jiang Y."/>
            <person name="Adhikari A."/>
            <person name="Zheng C.-J."/>
            <person name="Schuster L."/>
            <person name="Cowan T.M."/>
            <person name="Smanski M.J."/>
            <person name="Chevrette M.G."/>
            <person name="De Carvalho L.P.S."/>
            <person name="Shen B."/>
        </authorList>
    </citation>
    <scope>NUCLEOTIDE SEQUENCE [LARGE SCALE GENOMIC DNA]</scope>
    <source>
        <strain evidence="6 7">NPDC000634</strain>
    </source>
</reference>
<dbReference type="InterPro" id="IPR036259">
    <property type="entry name" value="MFS_trans_sf"/>
</dbReference>
<evidence type="ECO:0000313" key="7">
    <source>
        <dbReference type="Proteomes" id="UP001458415"/>
    </source>
</evidence>
<organism evidence="6 7">
    <name type="scientific">Streptomyces carpinensis</name>
    <dbReference type="NCBI Taxonomy" id="66369"/>
    <lineage>
        <taxon>Bacteria</taxon>
        <taxon>Bacillati</taxon>
        <taxon>Actinomycetota</taxon>
        <taxon>Actinomycetes</taxon>
        <taxon>Kitasatosporales</taxon>
        <taxon>Streptomycetaceae</taxon>
        <taxon>Streptomyces</taxon>
    </lineage>
</organism>
<protein>
    <submittedName>
        <fullName evidence="6">MFS transporter</fullName>
    </submittedName>
</protein>
<evidence type="ECO:0000256" key="2">
    <source>
        <dbReference type="ARBA" id="ARBA00022475"/>
    </source>
</evidence>
<accession>A0ABV1WLH1</accession>
<evidence type="ECO:0000256" key="5">
    <source>
        <dbReference type="ARBA" id="ARBA00023136"/>
    </source>
</evidence>
<dbReference type="Gene3D" id="1.20.1250.20">
    <property type="entry name" value="MFS general substrate transporter like domains"/>
    <property type="match status" value="1"/>
</dbReference>
<gene>
    <name evidence="6" type="ORF">ABT317_50820</name>
</gene>
<proteinExistence type="predicted"/>
<dbReference type="PANTHER" id="PTHR23513:SF17">
    <property type="entry name" value="MEMBRANE PROTEIN"/>
    <property type="match status" value="1"/>
</dbReference>
<evidence type="ECO:0000256" key="1">
    <source>
        <dbReference type="ARBA" id="ARBA00004651"/>
    </source>
</evidence>
<keyword evidence="2" id="KW-1003">Cell membrane</keyword>
<keyword evidence="5" id="KW-0472">Membrane</keyword>
<evidence type="ECO:0000313" key="6">
    <source>
        <dbReference type="EMBL" id="MER6985016.1"/>
    </source>
</evidence>
<comment type="caution">
    <text evidence="6">The sequence shown here is derived from an EMBL/GenBank/DDBJ whole genome shotgun (WGS) entry which is preliminary data.</text>
</comment>
<feature type="non-terminal residue" evidence="6">
    <location>
        <position position="89"/>
    </location>
</feature>
<sequence length="89" mass="9137">MSATPADAAAAERPAHRDTNVLRWLSAYTASMVGDNVYYLALSWAAVRAGSPAQAGAVMAVSALPRALLMLGGGVVADRLGPRRVVIGS</sequence>
<evidence type="ECO:0000256" key="4">
    <source>
        <dbReference type="ARBA" id="ARBA00022989"/>
    </source>
</evidence>